<dbReference type="InterPro" id="IPR002931">
    <property type="entry name" value="Transglutaminase-like"/>
</dbReference>
<evidence type="ECO:0000256" key="1">
    <source>
        <dbReference type="SAM" id="MobiDB-lite"/>
    </source>
</evidence>
<evidence type="ECO:0000313" key="5">
    <source>
        <dbReference type="Proteomes" id="UP000269289"/>
    </source>
</evidence>
<dbReference type="InterPro" id="IPR021878">
    <property type="entry name" value="TgpA_N"/>
</dbReference>
<evidence type="ECO:0000256" key="2">
    <source>
        <dbReference type="SAM" id="Phobius"/>
    </source>
</evidence>
<dbReference type="SUPFAM" id="SSF54001">
    <property type="entry name" value="Cysteine proteinases"/>
    <property type="match status" value="1"/>
</dbReference>
<feature type="compositionally biased region" description="Low complexity" evidence="1">
    <location>
        <begin position="567"/>
        <end position="592"/>
    </location>
</feature>
<feature type="region of interest" description="Disordered" evidence="1">
    <location>
        <begin position="549"/>
        <end position="607"/>
    </location>
</feature>
<sequence length="747" mass="77800">MSGGSALRHGWRSPTATALVAVATVTALGALAGLLAPGSWTWHAALAVGATALLVGGVRSVTRSPWIPSATGLVVAAYVLLAWYATPPGGNPLLVGPATVERAGQVIAQASQLIESSVVPLTAWPPVEMIVVGAAVLVFLAADLLAVGCGMPALTGIAFVAVWTPGVVLGFSGSTWALAGTGFAYLLLLALAQPPAARDRGGRRAATVLAGSAALVAVTLVAGPLVAAVPAWSWVDLPDVGTGAVGPVRLADDLDLRDSLRQQSNQVVLRYSVSNEDEGDDIAAATAGLVGPLRSFTLRDFDGRSWQRDANAELTEWDRDGLLASDPDLVGAAPDPGRGTLAAVDVEVGALREQRLPVSTFPRTVDIEGPWSYDPARDEVVGRQRTDVDTTYRMTVEVPDLTPDLLRGATGDLPDGIEAYLDVPGTDHEADLRGLAAEITAGAATPYDQALALQTYFRDSTQFRYDTTVEAGSSDDAVWDFLQSRSGYCVQFATSMTVLARTLGIPARLGVGFLPGDLGSDRLYRVTGADAHAWPELYFPGTGWVRFEPTPAVQTGPPPSWSNPFRASEPSAAPTSAAQQPSAAPSSTTTTGPDDDGSALPGAPDPGTPRGPLVALLGVLVAGAAAALVVTVLRRRRPAGRLTPEVAWQRLRDRLRRAGIGWADAHTPRQAVAAVRQQVAARRGRPLGPDADRALAALATAVERQRYAPDPEAHTPEELQGWVGAVLTDVSQGRRQASAPPPEAATA</sequence>
<evidence type="ECO:0000313" key="4">
    <source>
        <dbReference type="EMBL" id="RMI08635.1"/>
    </source>
</evidence>
<dbReference type="SMART" id="SM00460">
    <property type="entry name" value="TGc"/>
    <property type="match status" value="1"/>
</dbReference>
<feature type="domain" description="Transglutaminase-like" evidence="3">
    <location>
        <begin position="481"/>
        <end position="551"/>
    </location>
</feature>
<evidence type="ECO:0000259" key="3">
    <source>
        <dbReference type="SMART" id="SM00460"/>
    </source>
</evidence>
<feature type="transmembrane region" description="Helical" evidence="2">
    <location>
        <begin position="177"/>
        <end position="196"/>
    </location>
</feature>
<dbReference type="Gene3D" id="3.10.620.30">
    <property type="match status" value="1"/>
</dbReference>
<comment type="caution">
    <text evidence="4">The sequence shown here is derived from an EMBL/GenBank/DDBJ whole genome shotgun (WGS) entry which is preliminary data.</text>
</comment>
<dbReference type="EMBL" id="RFFI01000077">
    <property type="protein sequence ID" value="RMI08635.1"/>
    <property type="molecule type" value="Genomic_DNA"/>
</dbReference>
<dbReference type="PANTHER" id="PTHR42736:SF1">
    <property type="entry name" value="PROTEIN-GLUTAMINE GAMMA-GLUTAMYLTRANSFERASE"/>
    <property type="match status" value="1"/>
</dbReference>
<reference evidence="4 5" key="1">
    <citation type="submission" date="2018-10" db="EMBL/GenBank/DDBJ databases">
        <title>Isolation, diversity and antifungal activity of actinobacteria from wheat.</title>
        <authorList>
            <person name="Han C."/>
        </authorList>
    </citation>
    <scope>NUCLEOTIDE SEQUENCE [LARGE SCALE GENOMIC DNA]</scope>
    <source>
        <strain evidence="4 5">NEAU-YY56</strain>
    </source>
</reference>
<dbReference type="InterPro" id="IPR052901">
    <property type="entry name" value="Bact_TGase-like"/>
</dbReference>
<dbReference type="OrthoDB" id="9804023at2"/>
<feature type="transmembrane region" description="Helical" evidence="2">
    <location>
        <begin position="613"/>
        <end position="633"/>
    </location>
</feature>
<dbReference type="AlphaFoldDB" id="A0A3M2JCF4"/>
<feature type="transmembrane region" description="Helical" evidence="2">
    <location>
        <begin position="65"/>
        <end position="85"/>
    </location>
</feature>
<keyword evidence="2" id="KW-0472">Membrane</keyword>
<proteinExistence type="predicted"/>
<dbReference type="Pfam" id="PF11992">
    <property type="entry name" value="TgpA_N"/>
    <property type="match status" value="1"/>
</dbReference>
<feature type="transmembrane region" description="Helical" evidence="2">
    <location>
        <begin position="208"/>
        <end position="232"/>
    </location>
</feature>
<feature type="transmembrane region" description="Helical" evidence="2">
    <location>
        <begin position="16"/>
        <end position="34"/>
    </location>
</feature>
<keyword evidence="2" id="KW-1133">Transmembrane helix</keyword>
<feature type="transmembrane region" description="Helical" evidence="2">
    <location>
        <begin position="153"/>
        <end position="171"/>
    </location>
</feature>
<feature type="transmembrane region" description="Helical" evidence="2">
    <location>
        <begin position="129"/>
        <end position="146"/>
    </location>
</feature>
<keyword evidence="2" id="KW-0812">Transmembrane</keyword>
<name>A0A3M2JCF4_9CELL</name>
<protein>
    <recommendedName>
        <fullName evidence="3">Transglutaminase-like domain-containing protein</fullName>
    </recommendedName>
</protein>
<dbReference type="PANTHER" id="PTHR42736">
    <property type="entry name" value="PROTEIN-GLUTAMINE GAMMA-GLUTAMYLTRANSFERASE"/>
    <property type="match status" value="1"/>
</dbReference>
<dbReference type="InterPro" id="IPR038765">
    <property type="entry name" value="Papain-like_cys_pep_sf"/>
</dbReference>
<accession>A0A3M2JCF4</accession>
<gene>
    <name evidence="4" type="ORF">EBM89_13670</name>
</gene>
<keyword evidence="5" id="KW-1185">Reference proteome</keyword>
<dbReference type="Pfam" id="PF01841">
    <property type="entry name" value="Transglut_core"/>
    <property type="match status" value="1"/>
</dbReference>
<feature type="transmembrane region" description="Helical" evidence="2">
    <location>
        <begin position="40"/>
        <end position="58"/>
    </location>
</feature>
<dbReference type="RefSeq" id="WP_122149974.1">
    <property type="nucleotide sequence ID" value="NZ_RFFI01000077.1"/>
</dbReference>
<organism evidence="4 5">
    <name type="scientific">Cellulomonas triticagri</name>
    <dbReference type="NCBI Taxonomy" id="2483352"/>
    <lineage>
        <taxon>Bacteria</taxon>
        <taxon>Bacillati</taxon>
        <taxon>Actinomycetota</taxon>
        <taxon>Actinomycetes</taxon>
        <taxon>Micrococcales</taxon>
        <taxon>Cellulomonadaceae</taxon>
        <taxon>Cellulomonas</taxon>
    </lineage>
</organism>
<dbReference type="Proteomes" id="UP000269289">
    <property type="component" value="Unassembled WGS sequence"/>
</dbReference>